<dbReference type="InterPro" id="IPR015720">
    <property type="entry name" value="Emp24-like"/>
</dbReference>
<dbReference type="Proteomes" id="UP001211065">
    <property type="component" value="Unassembled WGS sequence"/>
</dbReference>
<feature type="coiled-coil region" evidence="7">
    <location>
        <begin position="129"/>
        <end position="163"/>
    </location>
</feature>
<dbReference type="SMART" id="SM01190">
    <property type="entry name" value="EMP24_GP25L"/>
    <property type="match status" value="1"/>
</dbReference>
<reference evidence="10" key="1">
    <citation type="submission" date="2020-05" db="EMBL/GenBank/DDBJ databases">
        <title>Phylogenomic resolution of chytrid fungi.</title>
        <authorList>
            <person name="Stajich J.E."/>
            <person name="Amses K."/>
            <person name="Simmons R."/>
            <person name="Seto K."/>
            <person name="Myers J."/>
            <person name="Bonds A."/>
            <person name="Quandt C.A."/>
            <person name="Barry K."/>
            <person name="Liu P."/>
            <person name="Grigoriev I."/>
            <person name="Longcore J.E."/>
            <person name="James T.Y."/>
        </authorList>
    </citation>
    <scope>NUCLEOTIDE SEQUENCE</scope>
    <source>
        <strain evidence="10">JEL0476</strain>
    </source>
</reference>
<keyword evidence="7" id="KW-0175">Coiled coil</keyword>
<evidence type="ECO:0000256" key="7">
    <source>
        <dbReference type="SAM" id="Coils"/>
    </source>
</evidence>
<keyword evidence="11" id="KW-1185">Reference proteome</keyword>
<organism evidence="10 11">
    <name type="scientific">Clydaea vesicula</name>
    <dbReference type="NCBI Taxonomy" id="447962"/>
    <lineage>
        <taxon>Eukaryota</taxon>
        <taxon>Fungi</taxon>
        <taxon>Fungi incertae sedis</taxon>
        <taxon>Chytridiomycota</taxon>
        <taxon>Chytridiomycota incertae sedis</taxon>
        <taxon>Chytridiomycetes</taxon>
        <taxon>Lobulomycetales</taxon>
        <taxon>Lobulomycetaceae</taxon>
        <taxon>Clydaea</taxon>
    </lineage>
</organism>
<gene>
    <name evidence="10" type="primary">ERV25</name>
    <name evidence="10" type="ORF">HK099_007037</name>
</gene>
<keyword evidence="5" id="KW-1133">Transmembrane helix</keyword>
<keyword evidence="4 8" id="KW-0732">Signal</keyword>
<feature type="signal peptide" evidence="8">
    <location>
        <begin position="1"/>
        <end position="24"/>
    </location>
</feature>
<dbReference type="Pfam" id="PF01105">
    <property type="entry name" value="EMP24_GP25L"/>
    <property type="match status" value="1"/>
</dbReference>
<accession>A0AAD5XY89</accession>
<protein>
    <submittedName>
        <fullName evidence="10">Vesicle coat component</fullName>
    </submittedName>
</protein>
<dbReference type="PANTHER" id="PTHR22811">
    <property type="entry name" value="TRANSMEMBRANE EMP24 DOMAIN-CONTAINING PROTEIN"/>
    <property type="match status" value="1"/>
</dbReference>
<feature type="domain" description="GOLD" evidence="9">
    <location>
        <begin position="24"/>
        <end position="176"/>
    </location>
</feature>
<evidence type="ECO:0000256" key="6">
    <source>
        <dbReference type="ARBA" id="ARBA00023136"/>
    </source>
</evidence>
<name>A0AAD5XY89_9FUNG</name>
<dbReference type="GO" id="GO:0016020">
    <property type="term" value="C:membrane"/>
    <property type="evidence" value="ECO:0007669"/>
    <property type="project" value="UniProtKB-SubCell"/>
</dbReference>
<evidence type="ECO:0000259" key="9">
    <source>
        <dbReference type="SMART" id="SM01190"/>
    </source>
</evidence>
<keyword evidence="6" id="KW-0472">Membrane</keyword>
<evidence type="ECO:0000256" key="1">
    <source>
        <dbReference type="ARBA" id="ARBA00004479"/>
    </source>
</evidence>
<evidence type="ECO:0000256" key="2">
    <source>
        <dbReference type="ARBA" id="ARBA00007104"/>
    </source>
</evidence>
<evidence type="ECO:0000313" key="10">
    <source>
        <dbReference type="EMBL" id="KAJ3225302.1"/>
    </source>
</evidence>
<feature type="chain" id="PRO_5042252547" evidence="8">
    <location>
        <begin position="25"/>
        <end position="176"/>
    </location>
</feature>
<evidence type="ECO:0000256" key="5">
    <source>
        <dbReference type="ARBA" id="ARBA00022989"/>
    </source>
</evidence>
<comment type="caution">
    <text evidence="10">The sequence shown here is derived from an EMBL/GenBank/DDBJ whole genome shotgun (WGS) entry which is preliminary data.</text>
</comment>
<proteinExistence type="inferred from homology"/>
<sequence length="176" mass="20397">MEMISRFHFLRLISYLLLILQTISVKFDLQSTYEGKELCLSQYMAKDTFVSVKIIISPGAFQNVDINVVDKSPSSNLFHAEKNLKSEVKFAFTTHEWNDVEFWAPYGQNQFKSINFHVDTGAEATDFAEQKKKEKLTVLELELIRLENLAQDLSNELDYLHKAEFKMRDINGNFCA</sequence>
<dbReference type="AlphaFoldDB" id="A0AAD5XY89"/>
<dbReference type="EMBL" id="JADGJW010000065">
    <property type="protein sequence ID" value="KAJ3225302.1"/>
    <property type="molecule type" value="Genomic_DNA"/>
</dbReference>
<comment type="subcellular location">
    <subcellularLocation>
        <location evidence="1">Membrane</location>
        <topology evidence="1">Single-pass type I membrane protein</topology>
    </subcellularLocation>
</comment>
<comment type="similarity">
    <text evidence="2">Belongs to the EMP24/GP25L family.</text>
</comment>
<dbReference type="InterPro" id="IPR009038">
    <property type="entry name" value="GOLD_dom"/>
</dbReference>
<keyword evidence="3" id="KW-0812">Transmembrane</keyword>
<evidence type="ECO:0000313" key="11">
    <source>
        <dbReference type="Proteomes" id="UP001211065"/>
    </source>
</evidence>
<evidence type="ECO:0000256" key="3">
    <source>
        <dbReference type="ARBA" id="ARBA00022692"/>
    </source>
</evidence>
<evidence type="ECO:0000256" key="4">
    <source>
        <dbReference type="ARBA" id="ARBA00022729"/>
    </source>
</evidence>
<evidence type="ECO:0000256" key="8">
    <source>
        <dbReference type="SAM" id="SignalP"/>
    </source>
</evidence>